<keyword evidence="5" id="KW-0238">DNA-binding</keyword>
<dbReference type="SUPFAM" id="SSF52172">
    <property type="entry name" value="CheY-like"/>
    <property type="match status" value="1"/>
</dbReference>
<dbReference type="InterPro" id="IPR007492">
    <property type="entry name" value="LytTR_DNA-bd_dom"/>
</dbReference>
<gene>
    <name evidence="5" type="ORF">NJR55_05155</name>
</gene>
<keyword evidence="1" id="KW-0902">Two-component regulatory system</keyword>
<proteinExistence type="predicted"/>
<dbReference type="Gene3D" id="3.40.50.2300">
    <property type="match status" value="1"/>
</dbReference>
<dbReference type="Pfam" id="PF04397">
    <property type="entry name" value="LytTR"/>
    <property type="match status" value="1"/>
</dbReference>
<comment type="caution">
    <text evidence="5">The sequence shown here is derived from an EMBL/GenBank/DDBJ whole genome shotgun (WGS) entry which is preliminary data.</text>
</comment>
<feature type="domain" description="Response regulatory" evidence="3">
    <location>
        <begin position="2"/>
        <end position="113"/>
    </location>
</feature>
<keyword evidence="6" id="KW-1185">Reference proteome</keyword>
<keyword evidence="2" id="KW-0597">Phosphoprotein</keyword>
<evidence type="ECO:0000259" key="4">
    <source>
        <dbReference type="PROSITE" id="PS50930"/>
    </source>
</evidence>
<dbReference type="SMART" id="SM00448">
    <property type="entry name" value="REC"/>
    <property type="match status" value="1"/>
</dbReference>
<evidence type="ECO:0000313" key="5">
    <source>
        <dbReference type="EMBL" id="MCP1338976.1"/>
    </source>
</evidence>
<dbReference type="EMBL" id="JAMZDE010000005">
    <property type="protein sequence ID" value="MCP1338976.1"/>
    <property type="molecule type" value="Genomic_DNA"/>
</dbReference>
<dbReference type="InterPro" id="IPR011006">
    <property type="entry name" value="CheY-like_superfamily"/>
</dbReference>
<dbReference type="PANTHER" id="PTHR37299:SF1">
    <property type="entry name" value="STAGE 0 SPORULATION PROTEIN A HOMOLOG"/>
    <property type="match status" value="1"/>
</dbReference>
<dbReference type="InterPro" id="IPR001789">
    <property type="entry name" value="Sig_transdc_resp-reg_receiver"/>
</dbReference>
<dbReference type="Pfam" id="PF00072">
    <property type="entry name" value="Response_reg"/>
    <property type="match status" value="1"/>
</dbReference>
<dbReference type="Proteomes" id="UP001139474">
    <property type="component" value="Unassembled WGS sequence"/>
</dbReference>
<dbReference type="RefSeq" id="WP_253618440.1">
    <property type="nucleotide sequence ID" value="NZ_JAMZDE010000005.1"/>
</dbReference>
<dbReference type="SMART" id="SM00850">
    <property type="entry name" value="LytTR"/>
    <property type="match status" value="1"/>
</dbReference>
<sequence length="244" mass="27958">MTILIADDEAPSREKLKRMLGQLAPGHGIIEARDGLEAMELIEQQKPDILVLDIHMPEMTGLEVALEIGDRFPVIFVTAYDEYAIRAFELFAVDYLLKPYSLQRLDVAIQRAYSRIDKPAIIPSKELLALAKNLSPQHAPRILIRTGERMLPLSISSINWIASMGNYLELHTEDGKFIERDTMNNFLSRLDSRFIRVHRSFSVKLDEVRKVEAVFKGDYQLTMSDGNTVKLSRHYRDAFFSKFS</sequence>
<protein>
    <submittedName>
        <fullName evidence="5">LytTR family DNA-binding domain-containing protein</fullName>
    </submittedName>
</protein>
<evidence type="ECO:0000256" key="1">
    <source>
        <dbReference type="ARBA" id="ARBA00023012"/>
    </source>
</evidence>
<evidence type="ECO:0000313" key="6">
    <source>
        <dbReference type="Proteomes" id="UP001139474"/>
    </source>
</evidence>
<dbReference type="PROSITE" id="PS50110">
    <property type="entry name" value="RESPONSE_REGULATORY"/>
    <property type="match status" value="1"/>
</dbReference>
<feature type="domain" description="HTH LytTR-type" evidence="4">
    <location>
        <begin position="142"/>
        <end position="244"/>
    </location>
</feature>
<dbReference type="GO" id="GO:0000156">
    <property type="term" value="F:phosphorelay response regulator activity"/>
    <property type="evidence" value="ECO:0007669"/>
    <property type="project" value="InterPro"/>
</dbReference>
<evidence type="ECO:0000259" key="3">
    <source>
        <dbReference type="PROSITE" id="PS50110"/>
    </source>
</evidence>
<accession>A0A9X2G0I2</accession>
<dbReference type="InterPro" id="IPR046947">
    <property type="entry name" value="LytR-like"/>
</dbReference>
<feature type="modified residue" description="4-aspartylphosphate" evidence="2">
    <location>
        <position position="53"/>
    </location>
</feature>
<dbReference type="AlphaFoldDB" id="A0A9X2G0I2"/>
<dbReference type="Gene3D" id="2.40.50.1020">
    <property type="entry name" value="LytTr DNA-binding domain"/>
    <property type="match status" value="1"/>
</dbReference>
<organism evidence="5 6">
    <name type="scientific">Idiomarina rhizosphaerae</name>
    <dbReference type="NCBI Taxonomy" id="2961572"/>
    <lineage>
        <taxon>Bacteria</taxon>
        <taxon>Pseudomonadati</taxon>
        <taxon>Pseudomonadota</taxon>
        <taxon>Gammaproteobacteria</taxon>
        <taxon>Alteromonadales</taxon>
        <taxon>Idiomarinaceae</taxon>
        <taxon>Idiomarina</taxon>
    </lineage>
</organism>
<dbReference type="GO" id="GO:0003677">
    <property type="term" value="F:DNA binding"/>
    <property type="evidence" value="ECO:0007669"/>
    <property type="project" value="UniProtKB-KW"/>
</dbReference>
<evidence type="ECO:0000256" key="2">
    <source>
        <dbReference type="PROSITE-ProRule" id="PRU00169"/>
    </source>
</evidence>
<dbReference type="PANTHER" id="PTHR37299">
    <property type="entry name" value="TRANSCRIPTIONAL REGULATOR-RELATED"/>
    <property type="match status" value="1"/>
</dbReference>
<dbReference type="PROSITE" id="PS50930">
    <property type="entry name" value="HTH_LYTTR"/>
    <property type="match status" value="1"/>
</dbReference>
<reference evidence="5" key="1">
    <citation type="submission" date="2022-06" db="EMBL/GenBank/DDBJ databases">
        <title>Idiomarina rhizosphaerae M1R2S28.</title>
        <authorList>
            <person name="Sun J.-Q."/>
            <person name="Li L.-F."/>
        </authorList>
    </citation>
    <scope>NUCLEOTIDE SEQUENCE</scope>
    <source>
        <strain evidence="5">M1R2S28</strain>
    </source>
</reference>
<name>A0A9X2G0I2_9GAMM</name>